<dbReference type="InterPro" id="IPR006076">
    <property type="entry name" value="FAD-dep_OxRdtase"/>
</dbReference>
<dbReference type="Proteomes" id="UP001156882">
    <property type="component" value="Unassembled WGS sequence"/>
</dbReference>
<dbReference type="Gene3D" id="3.50.50.60">
    <property type="entry name" value="FAD/NAD(P)-binding domain"/>
    <property type="match status" value="1"/>
</dbReference>
<dbReference type="InterPro" id="IPR036188">
    <property type="entry name" value="FAD/NAD-bd_sf"/>
</dbReference>
<comment type="cofactor">
    <cofactor evidence="1">
        <name>FAD</name>
        <dbReference type="ChEBI" id="CHEBI:57692"/>
    </cofactor>
</comment>
<accession>A0ABQ6CGJ3</accession>
<dbReference type="PANTHER" id="PTHR43104:SF4">
    <property type="entry name" value="L-2-HYDROXYGLUTARATE DEHYDROGENASE, MITOCHONDRIAL"/>
    <property type="match status" value="1"/>
</dbReference>
<protein>
    <submittedName>
        <fullName evidence="7">Dehydrogenase</fullName>
    </submittedName>
</protein>
<evidence type="ECO:0000256" key="5">
    <source>
        <dbReference type="ARBA" id="ARBA00037941"/>
    </source>
</evidence>
<keyword evidence="4" id="KW-0560">Oxidoreductase</keyword>
<evidence type="ECO:0000313" key="7">
    <source>
        <dbReference type="EMBL" id="GLS18904.1"/>
    </source>
</evidence>
<dbReference type="Gene3D" id="3.30.9.10">
    <property type="entry name" value="D-Amino Acid Oxidase, subunit A, domain 2"/>
    <property type="match status" value="1"/>
</dbReference>
<gene>
    <name evidence="7" type="ORF">GCM10007874_19210</name>
</gene>
<evidence type="ECO:0000256" key="3">
    <source>
        <dbReference type="ARBA" id="ARBA00022827"/>
    </source>
</evidence>
<comment type="caution">
    <text evidence="7">The sequence shown here is derived from an EMBL/GenBank/DDBJ whole genome shotgun (WGS) entry which is preliminary data.</text>
</comment>
<organism evidence="7 8">
    <name type="scientific">Labrys miyagiensis</name>
    <dbReference type="NCBI Taxonomy" id="346912"/>
    <lineage>
        <taxon>Bacteria</taxon>
        <taxon>Pseudomonadati</taxon>
        <taxon>Pseudomonadota</taxon>
        <taxon>Alphaproteobacteria</taxon>
        <taxon>Hyphomicrobiales</taxon>
        <taxon>Xanthobacteraceae</taxon>
        <taxon>Labrys</taxon>
    </lineage>
</organism>
<reference evidence="8" key="1">
    <citation type="journal article" date="2019" name="Int. J. Syst. Evol. Microbiol.">
        <title>The Global Catalogue of Microorganisms (GCM) 10K type strain sequencing project: providing services to taxonomists for standard genome sequencing and annotation.</title>
        <authorList>
            <consortium name="The Broad Institute Genomics Platform"/>
            <consortium name="The Broad Institute Genome Sequencing Center for Infectious Disease"/>
            <person name="Wu L."/>
            <person name="Ma J."/>
        </authorList>
    </citation>
    <scope>NUCLEOTIDE SEQUENCE [LARGE SCALE GENOMIC DNA]</scope>
    <source>
        <strain evidence="8">NBRC 101365</strain>
    </source>
</reference>
<dbReference type="PANTHER" id="PTHR43104">
    <property type="entry name" value="L-2-HYDROXYGLUTARATE DEHYDROGENASE, MITOCHONDRIAL"/>
    <property type="match status" value="1"/>
</dbReference>
<comment type="similarity">
    <text evidence="5">Belongs to the L2HGDH family.</text>
</comment>
<dbReference type="RefSeq" id="WP_284311768.1">
    <property type="nucleotide sequence ID" value="NZ_BSPC01000015.1"/>
</dbReference>
<keyword evidence="8" id="KW-1185">Reference proteome</keyword>
<feature type="domain" description="FAD dependent oxidoreductase" evidence="6">
    <location>
        <begin position="22"/>
        <end position="379"/>
    </location>
</feature>
<sequence length="393" mass="41819">MNEVLVENLGGSFPASSRFTLDAVVVGGGVIGLAIGRALALAGREVMVLEAEPITGSIVSSRNSEVIHAGLYYPTGSLKAKLCVDGKHKLYAYCEERGIAHRRCGKLVVAANEAELAYLEKLRKQAIANNVDDCVLLDGDTVQRMEPNLVAAAALLSPSTGIVDSHGLMAAYVADIESHGGSVVTHSPVLGGRLEGDRVLLSIGGRDPIEIEAALVVNSAGLDAWVVSRNIEGLDTTTIPERHLAKGSYFALTGRAPSQRLIYPVPEPGGLGVHLTLDLAGQARFGPDVEWTETIDYEVDPRRAEKFYAAIRRYWPDLRDDALQPAYSGVRPKVAGPSGGAGDFIIQGPRETGHHGYLALYGIESPGLTSSLAIAEEVRRLALPDRAAELEKS</sequence>
<evidence type="ECO:0000256" key="2">
    <source>
        <dbReference type="ARBA" id="ARBA00022630"/>
    </source>
</evidence>
<dbReference type="SUPFAM" id="SSF51905">
    <property type="entry name" value="FAD/NAD(P)-binding domain"/>
    <property type="match status" value="1"/>
</dbReference>
<dbReference type="Pfam" id="PF01266">
    <property type="entry name" value="DAO"/>
    <property type="match status" value="1"/>
</dbReference>
<proteinExistence type="inferred from homology"/>
<evidence type="ECO:0000256" key="4">
    <source>
        <dbReference type="ARBA" id="ARBA00023002"/>
    </source>
</evidence>
<keyword evidence="2" id="KW-0285">Flavoprotein</keyword>
<evidence type="ECO:0000313" key="8">
    <source>
        <dbReference type="Proteomes" id="UP001156882"/>
    </source>
</evidence>
<evidence type="ECO:0000259" key="6">
    <source>
        <dbReference type="Pfam" id="PF01266"/>
    </source>
</evidence>
<keyword evidence="3" id="KW-0274">FAD</keyword>
<dbReference type="EMBL" id="BSPC01000015">
    <property type="protein sequence ID" value="GLS18904.1"/>
    <property type="molecule type" value="Genomic_DNA"/>
</dbReference>
<name>A0ABQ6CGJ3_9HYPH</name>
<evidence type="ECO:0000256" key="1">
    <source>
        <dbReference type="ARBA" id="ARBA00001974"/>
    </source>
</evidence>